<evidence type="ECO:0000259" key="16">
    <source>
        <dbReference type="SMART" id="SM00079"/>
    </source>
</evidence>
<keyword evidence="9 13" id="KW-0675">Receptor</keyword>
<evidence type="ECO:0000313" key="17">
    <source>
        <dbReference type="EMBL" id="RZC53234.1"/>
    </source>
</evidence>
<dbReference type="FunFam" id="3.40.190.10:FF:000103">
    <property type="entry name" value="Glutamate receptor"/>
    <property type="match status" value="1"/>
</dbReference>
<comment type="subcellular location">
    <subcellularLocation>
        <location evidence="1">Membrane</location>
        <topology evidence="1">Multi-pass membrane protein</topology>
    </subcellularLocation>
</comment>
<feature type="transmembrane region" description="Helical" evidence="15">
    <location>
        <begin position="20"/>
        <end position="45"/>
    </location>
</feature>
<evidence type="ECO:0000256" key="14">
    <source>
        <dbReference type="PIRSR" id="PIRSR037090-50"/>
    </source>
</evidence>
<gene>
    <name evidence="17" type="ORF">C5167_012088</name>
</gene>
<dbReference type="CDD" id="cd13686">
    <property type="entry name" value="GluR_Plant"/>
    <property type="match status" value="1"/>
</dbReference>
<evidence type="ECO:0000256" key="13">
    <source>
        <dbReference type="PIRNR" id="PIRNR037090"/>
    </source>
</evidence>
<keyword evidence="10" id="KW-0325">Glycoprotein</keyword>
<evidence type="ECO:0000256" key="11">
    <source>
        <dbReference type="ARBA" id="ARBA00023286"/>
    </source>
</evidence>
<dbReference type="OMA" id="HGEKREN"/>
<name>A0A4Y7IWH4_PAPSO</name>
<dbReference type="PANTHER" id="PTHR34836">
    <property type="entry name" value="OS06G0188250 PROTEIN"/>
    <property type="match status" value="1"/>
</dbReference>
<keyword evidence="18" id="KW-1185">Reference proteome</keyword>
<keyword evidence="4 15" id="KW-0812">Transmembrane</keyword>
<dbReference type="FunFam" id="3.40.50.2300:FF:000169">
    <property type="entry name" value="Glutamate receptor"/>
    <property type="match status" value="1"/>
</dbReference>
<dbReference type="GO" id="GO:0015276">
    <property type="term" value="F:ligand-gated monoatomic ion channel activity"/>
    <property type="evidence" value="ECO:0007669"/>
    <property type="project" value="InterPro"/>
</dbReference>
<dbReference type="InterPro" id="IPR019594">
    <property type="entry name" value="Glu/Gly-bd"/>
</dbReference>
<accession>A0A4Y7IWH4</accession>
<feature type="disulfide bond" evidence="14">
    <location>
        <begin position="792"/>
        <end position="849"/>
    </location>
</feature>
<evidence type="ECO:0000256" key="2">
    <source>
        <dbReference type="ARBA" id="ARBA00008685"/>
    </source>
</evidence>
<keyword evidence="14" id="KW-1015">Disulfide bond</keyword>
<evidence type="ECO:0000256" key="10">
    <source>
        <dbReference type="ARBA" id="ARBA00023180"/>
    </source>
</evidence>
<dbReference type="AlphaFoldDB" id="A0A4Y7IWH4"/>
<feature type="transmembrane region" description="Helical" evidence="15">
    <location>
        <begin position="868"/>
        <end position="890"/>
    </location>
</feature>
<evidence type="ECO:0000256" key="8">
    <source>
        <dbReference type="ARBA" id="ARBA00023136"/>
    </source>
</evidence>
<dbReference type="Gene3D" id="3.40.190.10">
    <property type="entry name" value="Periplasmic binding protein-like II"/>
    <property type="match status" value="3"/>
</dbReference>
<feature type="domain" description="Ionotropic glutamate receptor C-terminal" evidence="16">
    <location>
        <begin position="491"/>
        <end position="845"/>
    </location>
</feature>
<dbReference type="SUPFAM" id="SSF53850">
    <property type="entry name" value="Periplasmic binding protein-like II"/>
    <property type="match status" value="1"/>
</dbReference>
<keyword evidence="11 13" id="KW-1071">Ligand-gated ion channel</keyword>
<evidence type="ECO:0000256" key="7">
    <source>
        <dbReference type="ARBA" id="ARBA00023065"/>
    </source>
</evidence>
<evidence type="ECO:0000256" key="1">
    <source>
        <dbReference type="ARBA" id="ARBA00004141"/>
    </source>
</evidence>
<dbReference type="Pfam" id="PF10613">
    <property type="entry name" value="Lig_chan-Glu_bd"/>
    <property type="match status" value="1"/>
</dbReference>
<keyword evidence="6 15" id="KW-1133">Transmembrane helix</keyword>
<dbReference type="EMBL" id="CM010717">
    <property type="protein sequence ID" value="RZC53234.1"/>
    <property type="molecule type" value="Genomic_DNA"/>
</dbReference>
<evidence type="ECO:0000256" key="6">
    <source>
        <dbReference type="ARBA" id="ARBA00022989"/>
    </source>
</evidence>
<dbReference type="Pfam" id="PF01094">
    <property type="entry name" value="ANF_receptor"/>
    <property type="match status" value="1"/>
</dbReference>
<evidence type="ECO:0000256" key="9">
    <source>
        <dbReference type="ARBA" id="ARBA00023170"/>
    </source>
</evidence>
<protein>
    <recommendedName>
        <fullName evidence="13">Glutamate receptor</fullName>
    </recommendedName>
</protein>
<dbReference type="SUPFAM" id="SSF53822">
    <property type="entry name" value="Periplasmic binding protein-like I"/>
    <property type="match status" value="1"/>
</dbReference>
<dbReference type="CDD" id="cd19990">
    <property type="entry name" value="PBP1_GABAb_receptor_plant"/>
    <property type="match status" value="1"/>
</dbReference>
<feature type="transmembrane region" description="Helical" evidence="15">
    <location>
        <begin position="655"/>
        <end position="672"/>
    </location>
</feature>
<evidence type="ECO:0000256" key="12">
    <source>
        <dbReference type="ARBA" id="ARBA00023303"/>
    </source>
</evidence>
<dbReference type="InterPro" id="IPR017103">
    <property type="entry name" value="Iontropic_Glu_rcpt_pln"/>
</dbReference>
<dbReference type="Gene3D" id="3.40.50.2300">
    <property type="match status" value="2"/>
</dbReference>
<feature type="transmembrane region" description="Helical" evidence="15">
    <location>
        <begin position="684"/>
        <end position="702"/>
    </location>
</feature>
<keyword evidence="7 13" id="KW-0406">Ion transport</keyword>
<dbReference type="Proteomes" id="UP000316621">
    <property type="component" value="Chromosome 3"/>
</dbReference>
<dbReference type="PIRSF" id="PIRSF037090">
    <property type="entry name" value="Iontro_Glu-like_rcpt_pln"/>
    <property type="match status" value="1"/>
</dbReference>
<dbReference type="InterPro" id="IPR015683">
    <property type="entry name" value="Ionotropic_Glu_rcpt"/>
</dbReference>
<proteinExistence type="inferred from homology"/>
<dbReference type="InterPro" id="IPR001828">
    <property type="entry name" value="ANF_lig-bd_rcpt"/>
</dbReference>
<dbReference type="OrthoDB" id="5984008at2759"/>
<dbReference type="InterPro" id="IPR044440">
    <property type="entry name" value="GABAb_receptor_plant_PBP1"/>
</dbReference>
<evidence type="ECO:0000313" key="18">
    <source>
        <dbReference type="Proteomes" id="UP000316621"/>
    </source>
</evidence>
<dbReference type="Gene3D" id="1.10.287.70">
    <property type="match status" value="1"/>
</dbReference>
<evidence type="ECO:0000256" key="15">
    <source>
        <dbReference type="SAM" id="Phobius"/>
    </source>
</evidence>
<dbReference type="PANTHER" id="PTHR34836:SF9">
    <property type="entry name" value="RECEPTOR LIGAND BINDING REGION DOMAIN-CONTAINING PROTEIN"/>
    <property type="match status" value="1"/>
</dbReference>
<dbReference type="SMART" id="SM00079">
    <property type="entry name" value="PBPe"/>
    <property type="match status" value="1"/>
</dbReference>
<feature type="transmembrane region" description="Helical" evidence="15">
    <location>
        <begin position="622"/>
        <end position="640"/>
    </location>
</feature>
<keyword evidence="5" id="KW-0732">Signal</keyword>
<dbReference type="STRING" id="3469.A0A4Y7IWH4"/>
<dbReference type="Gramene" id="RZC53234">
    <property type="protein sequence ID" value="RZC53234"/>
    <property type="gene ID" value="C5167_012088"/>
</dbReference>
<reference evidence="17 18" key="1">
    <citation type="journal article" date="2018" name="Science">
        <title>The opium poppy genome and morphinan production.</title>
        <authorList>
            <person name="Guo L."/>
            <person name="Winzer T."/>
            <person name="Yang X."/>
            <person name="Li Y."/>
            <person name="Ning Z."/>
            <person name="He Z."/>
            <person name="Teodor R."/>
            <person name="Lu Y."/>
            <person name="Bowser T.A."/>
            <person name="Graham I.A."/>
            <person name="Ye K."/>
        </authorList>
    </citation>
    <scope>NUCLEOTIDE SEQUENCE [LARGE SCALE GENOMIC DNA]</scope>
    <source>
        <strain evidence="18">cv. HN1</strain>
        <tissue evidence="17">Leaves</tissue>
    </source>
</reference>
<sequence>MAMKLVHEEYLKLSGRTSIINLIVLLVFHLNVILIDNGSSASVMISSTQTTTRRRIIDHEFKVGVVLDLKLPITKVWLTSMNMALSDFYSYTKTSRKRRLVLHVADSNADILDASFAAINLIQNDEVQAIIGPMTSAEAIYMLHLGKKTQIPIISFTATSPSISPSRNPYFIRTTHQDSSQVDAIASVVKTFKWREVVPIYEDTEYGNGVIPYLIDAFHSISTRVPYRSVLPESANDDRILQELYKLMTMQTRVFILHMTTPLGVRIFEKAKSIGMMSKGYVWIVTDGLGDYLSSFNSSVLAKMQGVIGIRRYVHKSSKLSSFKSRWKKKFRKDNPDIKKSLDIYGILAYDTIWLLANAIEKFEALDSRFVKQNVGENSSSHVARLGISQIGPKLLHEISNIKFEGLSGDFGLVDRQLHVHTFHILNVFGNGVREIGIWTPSDGIIKDISLSGTREDQYLLPAHDNLHRIIWPGNTTAIPKGWINPTGEKKLRIGIPVRSSYTEFVKVTRNPSSNDSADVTGYCIDVFNAAIGMLPYAVTYEFIPFQNANHTAAGTYNDLIYQVYLQNFDAVVGDVTITANRLQYVDFTLPYVEAGASMIVLTRKDLNKETLIFFLPLEWRLWMTIVAFFVYIGSVIWILEHRGNREFRGGPHPLYQMGTMLSFSFSMLVFAHKEKVLSSPGRFVMILWILAVFILTASYTASYSAMLMANRFQPTFSDVNLLIKNGYNVGYRNGSFIQGMLKQMGFDESNLKGYGTPEECDEAFSRKRQDGGIVAAFDELPYIELLLAQYCDKYTKVGDIYPTGGFGFVFPKGSPLGLDISRTILSVREDKEKMKRIRNAWLESKRSCSDHDSLGSSYGLTLYSFRYLFVFVGVLSLIPLLADLLNFLYKNRIILTCPNTSISQKIVRLVEKFNEEDEKRLRYYEYHAGIGSQTVAGEDTE</sequence>
<evidence type="ECO:0000256" key="5">
    <source>
        <dbReference type="ARBA" id="ARBA00022729"/>
    </source>
</evidence>
<comment type="function">
    <text evidence="13">Glutamate-gated receptor that probably acts as non-selective cation channel.</text>
</comment>
<dbReference type="Pfam" id="PF00060">
    <property type="entry name" value="Lig_chan"/>
    <property type="match status" value="1"/>
</dbReference>
<comment type="similarity">
    <text evidence="2 13">Belongs to the glutamate-gated ion channel (TC 1.A.10.1) family.</text>
</comment>
<dbReference type="InterPro" id="IPR028082">
    <property type="entry name" value="Peripla_BP_I"/>
</dbReference>
<evidence type="ECO:0000256" key="3">
    <source>
        <dbReference type="ARBA" id="ARBA00022448"/>
    </source>
</evidence>
<keyword evidence="8 13" id="KW-0472">Membrane</keyword>
<organism evidence="17 18">
    <name type="scientific">Papaver somniferum</name>
    <name type="common">Opium poppy</name>
    <dbReference type="NCBI Taxonomy" id="3469"/>
    <lineage>
        <taxon>Eukaryota</taxon>
        <taxon>Viridiplantae</taxon>
        <taxon>Streptophyta</taxon>
        <taxon>Embryophyta</taxon>
        <taxon>Tracheophyta</taxon>
        <taxon>Spermatophyta</taxon>
        <taxon>Magnoliopsida</taxon>
        <taxon>Ranunculales</taxon>
        <taxon>Papaveraceae</taxon>
        <taxon>Papaveroideae</taxon>
        <taxon>Papaver</taxon>
    </lineage>
</organism>
<evidence type="ECO:0000256" key="4">
    <source>
        <dbReference type="ARBA" id="ARBA00022692"/>
    </source>
</evidence>
<keyword evidence="3 13" id="KW-0813">Transport</keyword>
<dbReference type="InterPro" id="IPR001320">
    <property type="entry name" value="Iontro_rcpt_C"/>
</dbReference>
<dbReference type="GO" id="GO:0016020">
    <property type="term" value="C:membrane"/>
    <property type="evidence" value="ECO:0007669"/>
    <property type="project" value="UniProtKB-SubCell"/>
</dbReference>
<keyword evidence="12 13" id="KW-0407">Ion channel</keyword>